<dbReference type="OrthoDB" id="9983560at2759"/>
<dbReference type="InterPro" id="IPR050432">
    <property type="entry name" value="FAD-linked_Oxidoreductases_BP"/>
</dbReference>
<dbReference type="AlphaFoldDB" id="A0A9P7S3V2"/>
<dbReference type="InterPro" id="IPR012951">
    <property type="entry name" value="BBE"/>
</dbReference>
<evidence type="ECO:0000313" key="5">
    <source>
        <dbReference type="EMBL" id="KAG7094812.1"/>
    </source>
</evidence>
<sequence>MLLKGVQIVVAFAILAVAQSPQCRILPTDSSWPAQDVWDAFNSTLDGRLIKTVPIGSPCHDPTFDEAQCKVIQTSWRIPSFHQPNPSSIMDPNFLNKSCDPFDPRDTPCRIGAYVQYAVNVSSPEHVIKTIQFVKKHNIRFVVKNTGHDYMGRSTGTGAVSVWMHNLQNITWIPEYRSSYYTGPGFKVHAGVLGIDLAKEASRKGLVVVSGECPTVGFAGGYIQGGGHSALSSVYGLAADQTLEFEVITADGQLVHASPTENEDLYWALSGGGGGTYGIVWSVTIRPHQDLPVSIASLNFTSEDNTQDVFWQALNAYQASTLNLTDYEVFGIARYTSKLFSLYPIFAVNKTSEELSALLKPLLNTLDGLGVKYVSAVQSYPGYIEAYSSISFLTNFPVADALMSSRLLPRSLWEDVETLKNVQKTIRAIVDNPGVNIFENVMKAIPEAAGYPQNAVLPAWRKAERHFVFSLLLEDGESMAQMLHDQETLTRNFLPAVKSLTPGSGSYLNEADPNDPDFKDAFYGPNYNKLLAIKDKWDPDHILYGSIAVGGDRWRQTEEGRLCRSQ</sequence>
<dbReference type="InterPro" id="IPR006094">
    <property type="entry name" value="Oxid_FAD_bind_N"/>
</dbReference>
<dbReference type="InterPro" id="IPR036318">
    <property type="entry name" value="FAD-bd_PCMH-like_sf"/>
</dbReference>
<dbReference type="EMBL" id="CM032183">
    <property type="protein sequence ID" value="KAG7094812.1"/>
    <property type="molecule type" value="Genomic_DNA"/>
</dbReference>
<evidence type="ECO:0000256" key="1">
    <source>
        <dbReference type="ARBA" id="ARBA00005466"/>
    </source>
</evidence>
<evidence type="ECO:0000256" key="3">
    <source>
        <dbReference type="SAM" id="SignalP"/>
    </source>
</evidence>
<dbReference type="Pfam" id="PF01565">
    <property type="entry name" value="FAD_binding_4"/>
    <property type="match status" value="1"/>
</dbReference>
<dbReference type="KEGG" id="more:E1B28_005625"/>
<dbReference type="PROSITE" id="PS51387">
    <property type="entry name" value="FAD_PCMH"/>
    <property type="match status" value="1"/>
</dbReference>
<dbReference type="Pfam" id="PF08031">
    <property type="entry name" value="BBE"/>
    <property type="match status" value="1"/>
</dbReference>
<dbReference type="GO" id="GO:0016491">
    <property type="term" value="F:oxidoreductase activity"/>
    <property type="evidence" value="ECO:0007669"/>
    <property type="project" value="UniProtKB-KW"/>
</dbReference>
<comment type="caution">
    <text evidence="5">The sequence shown here is derived from an EMBL/GenBank/DDBJ whole genome shotgun (WGS) entry which is preliminary data.</text>
</comment>
<evidence type="ECO:0000259" key="4">
    <source>
        <dbReference type="PROSITE" id="PS51387"/>
    </source>
</evidence>
<feature type="chain" id="PRO_5040341556" description="FAD-binding PCMH-type domain-containing protein" evidence="3">
    <location>
        <begin position="19"/>
        <end position="566"/>
    </location>
</feature>
<feature type="signal peptide" evidence="3">
    <location>
        <begin position="1"/>
        <end position="18"/>
    </location>
</feature>
<dbReference type="PANTHER" id="PTHR13878">
    <property type="entry name" value="GULONOLACTONE OXIDASE"/>
    <property type="match status" value="1"/>
</dbReference>
<dbReference type="GO" id="GO:0071949">
    <property type="term" value="F:FAD binding"/>
    <property type="evidence" value="ECO:0007669"/>
    <property type="project" value="InterPro"/>
</dbReference>
<evidence type="ECO:0000313" key="6">
    <source>
        <dbReference type="Proteomes" id="UP001049176"/>
    </source>
</evidence>
<reference evidence="5" key="1">
    <citation type="journal article" date="2021" name="Genome Biol. Evol.">
        <title>The assembled and annotated genome of the fairy-ring fungus Marasmius oreades.</title>
        <authorList>
            <person name="Hiltunen M."/>
            <person name="Ament-Velasquez S.L."/>
            <person name="Johannesson H."/>
        </authorList>
    </citation>
    <scope>NUCLEOTIDE SEQUENCE</scope>
    <source>
        <strain evidence="5">03SP1</strain>
    </source>
</reference>
<dbReference type="Proteomes" id="UP001049176">
    <property type="component" value="Chromosome 3"/>
</dbReference>
<gene>
    <name evidence="5" type="ORF">E1B28_005625</name>
</gene>
<dbReference type="GeneID" id="66074701"/>
<protein>
    <recommendedName>
        <fullName evidence="4">FAD-binding PCMH-type domain-containing protein</fullName>
    </recommendedName>
</protein>
<dbReference type="RefSeq" id="XP_043011282.1">
    <property type="nucleotide sequence ID" value="XM_043150195.1"/>
</dbReference>
<organism evidence="5 6">
    <name type="scientific">Marasmius oreades</name>
    <name type="common">fairy-ring Marasmius</name>
    <dbReference type="NCBI Taxonomy" id="181124"/>
    <lineage>
        <taxon>Eukaryota</taxon>
        <taxon>Fungi</taxon>
        <taxon>Dikarya</taxon>
        <taxon>Basidiomycota</taxon>
        <taxon>Agaricomycotina</taxon>
        <taxon>Agaricomycetes</taxon>
        <taxon>Agaricomycetidae</taxon>
        <taxon>Agaricales</taxon>
        <taxon>Marasmiineae</taxon>
        <taxon>Marasmiaceae</taxon>
        <taxon>Marasmius</taxon>
    </lineage>
</organism>
<dbReference type="PANTHER" id="PTHR13878:SF91">
    <property type="entry name" value="FAD BINDING DOMAIN PROTEIN (AFU_ORTHOLOGUE AFUA_6G12070)-RELATED"/>
    <property type="match status" value="1"/>
</dbReference>
<proteinExistence type="inferred from homology"/>
<dbReference type="SUPFAM" id="SSF56176">
    <property type="entry name" value="FAD-binding/transporter-associated domain-like"/>
    <property type="match status" value="1"/>
</dbReference>
<name>A0A9P7S3V2_9AGAR</name>
<accession>A0A9P7S3V2</accession>
<keyword evidence="2" id="KW-0560">Oxidoreductase</keyword>
<dbReference type="InterPro" id="IPR016169">
    <property type="entry name" value="FAD-bd_PCMH_sub2"/>
</dbReference>
<keyword evidence="3" id="KW-0732">Signal</keyword>
<feature type="domain" description="FAD-binding PCMH-type" evidence="4">
    <location>
        <begin position="110"/>
        <end position="290"/>
    </location>
</feature>
<comment type="similarity">
    <text evidence="1">Belongs to the oxygen-dependent FAD-linked oxidoreductase family.</text>
</comment>
<dbReference type="Gene3D" id="3.30.465.10">
    <property type="match status" value="2"/>
</dbReference>
<dbReference type="InterPro" id="IPR016166">
    <property type="entry name" value="FAD-bd_PCMH"/>
</dbReference>
<keyword evidence="6" id="KW-1185">Reference proteome</keyword>
<evidence type="ECO:0000256" key="2">
    <source>
        <dbReference type="ARBA" id="ARBA00023002"/>
    </source>
</evidence>